<gene>
    <name evidence="5" type="ORF">EOJ36_02445</name>
</gene>
<accession>A0A437PXW7</accession>
<name>A0A437PXW7_9BACT</name>
<sequence length="690" mass="78112">MIRRIKLPKDDDDAMPTKGKRPTAAEIKLLEDWINAETATNSKIQNKVSQKNVQSKAILDEWMESPVQPVVNSSLSEEQIVELNIKVRSILAHSCYSCHNATKTKGGLRLDKKEFIFKGGEDGPVLIAGYPEKSDLIRRIKLPDGHDDAMPTKGKRVPQEDIELLEYWIKTGATWPSGPEKSLYRVAELAPRNPILPIVKGINHPIDRFVFTYLKSSNNTFKQSISDAQFIRRVYLDVIGLLPSPEEVNRFLANINPHKREQLVDQLLNQNTAYAQHWLSFWNDLLRNDYAGPGYIDGGRSQIGHWLYASLKNNKSFDVLVRELINPQKESEGFIKGIIWRGTVNSSQSAPMQAAQNVAQVFMGLNLKCASCHDSFISDWKLEESYAFANVFSTKALEIHKCDLPTGKMASYGVLYPALGKINASVSKEERLKQLSEIFVQKKNGRLYRTFVNRIWAQLMGRGIVEPVDAMDNAPWSQDLLDWLAYDFANNGTDIKRLIRFILSSKTYQMKAIGVKSQEFVTASNFVFKGPLRRRLSAEQFADGFSQVFHPLYTDSMIAKKSLPKEIFKEIPFARASLVKNDAFLTALGRPTRENVTTNRNVQGNLLQALELTNGVKFNQALLDGASHWVQRYPLSEQLVQTLYQQSLGRKPTVKELAVAIKYLGKKPQVASVQDLAWAMFLLPEFQFIP</sequence>
<dbReference type="InterPro" id="IPR011444">
    <property type="entry name" value="DUF1549"/>
</dbReference>
<keyword evidence="6" id="KW-1185">Reference proteome</keyword>
<dbReference type="Pfam" id="PF07635">
    <property type="entry name" value="PSCyt1"/>
    <property type="match status" value="1"/>
</dbReference>
<dbReference type="Pfam" id="PF07587">
    <property type="entry name" value="PSD1"/>
    <property type="match status" value="1"/>
</dbReference>
<protein>
    <submittedName>
        <fullName evidence="5">DUF1549 domain-containing protein</fullName>
    </submittedName>
</protein>
<proteinExistence type="predicted"/>
<evidence type="ECO:0000259" key="3">
    <source>
        <dbReference type="Pfam" id="PF07587"/>
    </source>
</evidence>
<organism evidence="5 6">
    <name type="scientific">Sandaracinomonas limnophila</name>
    <dbReference type="NCBI Taxonomy" id="1862386"/>
    <lineage>
        <taxon>Bacteria</taxon>
        <taxon>Pseudomonadati</taxon>
        <taxon>Bacteroidota</taxon>
        <taxon>Cytophagia</taxon>
        <taxon>Cytophagales</taxon>
        <taxon>Flectobacillaceae</taxon>
        <taxon>Sandaracinomonas</taxon>
    </lineage>
</organism>
<feature type="domain" description="DUF1549" evidence="2">
    <location>
        <begin position="205"/>
        <end position="394"/>
    </location>
</feature>
<evidence type="ECO:0000256" key="1">
    <source>
        <dbReference type="SAM" id="MobiDB-lite"/>
    </source>
</evidence>
<feature type="region of interest" description="Disordered" evidence="1">
    <location>
        <begin position="1"/>
        <end position="20"/>
    </location>
</feature>
<feature type="domain" description="Cytochrome C Planctomycete-type" evidence="4">
    <location>
        <begin position="95"/>
        <end position="151"/>
    </location>
</feature>
<dbReference type="PANTHER" id="PTHR35889:SF3">
    <property type="entry name" value="F-BOX DOMAIN-CONTAINING PROTEIN"/>
    <property type="match status" value="1"/>
</dbReference>
<feature type="domain" description="DUF1553" evidence="3">
    <location>
        <begin position="434"/>
        <end position="663"/>
    </location>
</feature>
<evidence type="ECO:0000259" key="2">
    <source>
        <dbReference type="Pfam" id="PF07583"/>
    </source>
</evidence>
<dbReference type="OrthoDB" id="1450284at2"/>
<dbReference type="InterPro" id="IPR011429">
    <property type="entry name" value="Cyt_c_Planctomycete-type"/>
</dbReference>
<dbReference type="EMBL" id="SACY01000001">
    <property type="protein sequence ID" value="RVU27092.1"/>
    <property type="molecule type" value="Genomic_DNA"/>
</dbReference>
<evidence type="ECO:0000313" key="5">
    <source>
        <dbReference type="EMBL" id="RVU27092.1"/>
    </source>
</evidence>
<reference evidence="5 6" key="1">
    <citation type="submission" date="2019-01" db="EMBL/GenBank/DDBJ databases">
        <authorList>
            <person name="Chen W.-M."/>
        </authorList>
    </citation>
    <scope>NUCLEOTIDE SEQUENCE [LARGE SCALE GENOMIC DNA]</scope>
    <source>
        <strain evidence="5 6">FSY-15</strain>
    </source>
</reference>
<dbReference type="PANTHER" id="PTHR35889">
    <property type="entry name" value="CYCLOINULO-OLIGOSACCHARIDE FRUCTANOTRANSFERASE-RELATED"/>
    <property type="match status" value="1"/>
</dbReference>
<comment type="caution">
    <text evidence="5">The sequence shown here is derived from an EMBL/GenBank/DDBJ whole genome shotgun (WGS) entry which is preliminary data.</text>
</comment>
<dbReference type="InterPro" id="IPR022655">
    <property type="entry name" value="DUF1553"/>
</dbReference>
<dbReference type="Proteomes" id="UP000282832">
    <property type="component" value="Unassembled WGS sequence"/>
</dbReference>
<evidence type="ECO:0000313" key="6">
    <source>
        <dbReference type="Proteomes" id="UP000282832"/>
    </source>
</evidence>
<dbReference type="Pfam" id="PF07583">
    <property type="entry name" value="PSCyt2"/>
    <property type="match status" value="1"/>
</dbReference>
<evidence type="ECO:0000259" key="4">
    <source>
        <dbReference type="Pfam" id="PF07635"/>
    </source>
</evidence>
<dbReference type="AlphaFoldDB" id="A0A437PXW7"/>